<keyword evidence="3" id="KW-1185">Reference proteome</keyword>
<name>A0AAV4F8M4_9GAST</name>
<dbReference type="PANTHER" id="PTHR47027">
    <property type="entry name" value="REVERSE TRANSCRIPTASE DOMAIN-CONTAINING PROTEIN"/>
    <property type="match status" value="1"/>
</dbReference>
<feature type="signal peptide" evidence="1">
    <location>
        <begin position="1"/>
        <end position="23"/>
    </location>
</feature>
<evidence type="ECO:0000313" key="2">
    <source>
        <dbReference type="EMBL" id="GFR68796.1"/>
    </source>
</evidence>
<keyword evidence="1" id="KW-0732">Signal</keyword>
<dbReference type="PANTHER" id="PTHR47027:SF26">
    <property type="entry name" value="REVERSE TRANSCRIPTASE DOMAIN-CONTAINING PROTEIN"/>
    <property type="match status" value="1"/>
</dbReference>
<dbReference type="Proteomes" id="UP000762676">
    <property type="component" value="Unassembled WGS sequence"/>
</dbReference>
<evidence type="ECO:0008006" key="4">
    <source>
        <dbReference type="Google" id="ProtNLM"/>
    </source>
</evidence>
<accession>A0AAV4F8M4</accession>
<comment type="caution">
    <text evidence="2">The sequence shown here is derived from an EMBL/GenBank/DDBJ whole genome shotgun (WGS) entry which is preliminary data.</text>
</comment>
<proteinExistence type="predicted"/>
<protein>
    <recommendedName>
        <fullName evidence="4">Reverse transcriptase domain-containing protein</fullName>
    </recommendedName>
</protein>
<organism evidence="2 3">
    <name type="scientific">Elysia marginata</name>
    <dbReference type="NCBI Taxonomy" id="1093978"/>
    <lineage>
        <taxon>Eukaryota</taxon>
        <taxon>Metazoa</taxon>
        <taxon>Spiralia</taxon>
        <taxon>Lophotrochozoa</taxon>
        <taxon>Mollusca</taxon>
        <taxon>Gastropoda</taxon>
        <taxon>Heterobranchia</taxon>
        <taxon>Euthyneura</taxon>
        <taxon>Panpulmonata</taxon>
        <taxon>Sacoglossa</taxon>
        <taxon>Placobranchoidea</taxon>
        <taxon>Plakobranchidae</taxon>
        <taxon>Elysia</taxon>
    </lineage>
</organism>
<gene>
    <name evidence="2" type="ORF">ElyMa_003742800</name>
</gene>
<feature type="chain" id="PRO_5043338050" description="Reverse transcriptase domain-containing protein" evidence="1">
    <location>
        <begin position="24"/>
        <end position="229"/>
    </location>
</feature>
<evidence type="ECO:0000313" key="3">
    <source>
        <dbReference type="Proteomes" id="UP000762676"/>
    </source>
</evidence>
<reference evidence="2 3" key="1">
    <citation type="journal article" date="2021" name="Elife">
        <title>Chloroplast acquisition without the gene transfer in kleptoplastic sea slugs, Plakobranchus ocellatus.</title>
        <authorList>
            <person name="Maeda T."/>
            <person name="Takahashi S."/>
            <person name="Yoshida T."/>
            <person name="Shimamura S."/>
            <person name="Takaki Y."/>
            <person name="Nagai Y."/>
            <person name="Toyoda A."/>
            <person name="Suzuki Y."/>
            <person name="Arimoto A."/>
            <person name="Ishii H."/>
            <person name="Satoh N."/>
            <person name="Nishiyama T."/>
            <person name="Hasebe M."/>
            <person name="Maruyama T."/>
            <person name="Minagawa J."/>
            <person name="Obokata J."/>
            <person name="Shigenobu S."/>
        </authorList>
    </citation>
    <scope>NUCLEOTIDE SEQUENCE [LARGE SCALE GENOMIC DNA]</scope>
</reference>
<dbReference type="EMBL" id="BMAT01007661">
    <property type="protein sequence ID" value="GFR68796.1"/>
    <property type="molecule type" value="Genomic_DNA"/>
</dbReference>
<dbReference type="AlphaFoldDB" id="A0AAV4F8M4"/>
<sequence>MKQGCVLAPTLFSMMFSAMLTDAFNANTTGIDIRYRTDGKLYNSRRPRANTKVHTERLRDFLFADDCKSCIERTVTVNGVKLAAVDRFTCLGSTLSRNVHIDDETDGRIAKASAAFGRLRSSVWECKGVSQATKIKVLKVYRYVVLTTLLYDSKTWTFYQRHAKKLNRFHLCCLRKLLRVSWQDKVPDTEILEQSEMPSVFTLLQQTLLCWAGHVTRMSVERLPKRILY</sequence>
<evidence type="ECO:0000256" key="1">
    <source>
        <dbReference type="SAM" id="SignalP"/>
    </source>
</evidence>